<dbReference type="SMART" id="SM00563">
    <property type="entry name" value="PlsC"/>
    <property type="match status" value="1"/>
</dbReference>
<comment type="pathway">
    <text evidence="1">Lipid metabolism.</text>
</comment>
<name>A0ABZ0B8I5_9SPHN</name>
<evidence type="ECO:0000256" key="3">
    <source>
        <dbReference type="ARBA" id="ARBA00023315"/>
    </source>
</evidence>
<dbReference type="Proteomes" id="UP001302249">
    <property type="component" value="Chromosome"/>
</dbReference>
<accession>A0ABZ0B8I5</accession>
<reference evidence="6 7" key="1">
    <citation type="submission" date="2023-09" db="EMBL/GenBank/DDBJ databases">
        <authorList>
            <person name="Rey-Velasco X."/>
        </authorList>
    </citation>
    <scope>NUCLEOTIDE SEQUENCE [LARGE SCALE GENOMIC DNA]</scope>
    <source>
        <strain evidence="6 7">W311</strain>
    </source>
</reference>
<dbReference type="PANTHER" id="PTHR10434">
    <property type="entry name" value="1-ACYL-SN-GLYCEROL-3-PHOSPHATE ACYLTRANSFERASE"/>
    <property type="match status" value="1"/>
</dbReference>
<evidence type="ECO:0000256" key="4">
    <source>
        <dbReference type="SAM" id="Phobius"/>
    </source>
</evidence>
<evidence type="ECO:0000256" key="2">
    <source>
        <dbReference type="ARBA" id="ARBA00022679"/>
    </source>
</evidence>
<organism evidence="6 7">
    <name type="scientific">Stakelama saccharophila</name>
    <dbReference type="NCBI Taxonomy" id="3075605"/>
    <lineage>
        <taxon>Bacteria</taxon>
        <taxon>Pseudomonadati</taxon>
        <taxon>Pseudomonadota</taxon>
        <taxon>Alphaproteobacteria</taxon>
        <taxon>Sphingomonadales</taxon>
        <taxon>Sphingomonadaceae</taxon>
        <taxon>Stakelama</taxon>
    </lineage>
</organism>
<dbReference type="CDD" id="cd07989">
    <property type="entry name" value="LPLAT_AGPAT-like"/>
    <property type="match status" value="1"/>
</dbReference>
<evidence type="ECO:0000256" key="1">
    <source>
        <dbReference type="ARBA" id="ARBA00005189"/>
    </source>
</evidence>
<keyword evidence="7" id="KW-1185">Reference proteome</keyword>
<dbReference type="EMBL" id="CP135076">
    <property type="protein sequence ID" value="WNO53735.1"/>
    <property type="molecule type" value="Genomic_DNA"/>
</dbReference>
<evidence type="ECO:0000313" key="7">
    <source>
        <dbReference type="Proteomes" id="UP001302249"/>
    </source>
</evidence>
<keyword evidence="4" id="KW-0472">Membrane</keyword>
<keyword evidence="4" id="KW-0812">Transmembrane</keyword>
<feature type="transmembrane region" description="Helical" evidence="4">
    <location>
        <begin position="6"/>
        <end position="30"/>
    </location>
</feature>
<dbReference type="SUPFAM" id="SSF69593">
    <property type="entry name" value="Glycerol-3-phosphate (1)-acyltransferase"/>
    <property type="match status" value="1"/>
</dbReference>
<keyword evidence="3 6" id="KW-0012">Acyltransferase</keyword>
<evidence type="ECO:0000259" key="5">
    <source>
        <dbReference type="SMART" id="SM00563"/>
    </source>
</evidence>
<dbReference type="Pfam" id="PF01553">
    <property type="entry name" value="Acyltransferase"/>
    <property type="match status" value="1"/>
</dbReference>
<evidence type="ECO:0000313" key="6">
    <source>
        <dbReference type="EMBL" id="WNO53735.1"/>
    </source>
</evidence>
<dbReference type="PANTHER" id="PTHR10434:SF40">
    <property type="entry name" value="1-ACYL-SN-GLYCEROL-3-PHOSPHATE ACYLTRANSFERASE"/>
    <property type="match status" value="1"/>
</dbReference>
<protein>
    <submittedName>
        <fullName evidence="6">Lysophospholipid acyltransferase family protein</fullName>
    </submittedName>
</protein>
<dbReference type="RefSeq" id="WP_313915474.1">
    <property type="nucleotide sequence ID" value="NZ_CP135076.1"/>
</dbReference>
<proteinExistence type="predicted"/>
<keyword evidence="4" id="KW-1133">Transmembrane helix</keyword>
<gene>
    <name evidence="6" type="ORF">RPR59_00245</name>
</gene>
<sequence length="231" mass="25151">MARLRTLLFMLVFYGLSVLVVVATPVVALFGRPAMRGYAHWWAGLQRRCAAGLLGIRVRVEGERPQGPALFAAKHQAMFETLELARLLGAPAIVLKRELMRIPFWGWAAGRYGVIPVDRAASAAALRRMMRDARAARGAGRSVMIFPEGTRVKPGETPPLRPGFAGLYKALGLPVVPIAVDSGLVWPKRGPKRAGTITLRFGEPIPPGLPRKEIEARVHAAINALETDPAR</sequence>
<feature type="domain" description="Phospholipid/glycerol acyltransferase" evidence="5">
    <location>
        <begin position="69"/>
        <end position="183"/>
    </location>
</feature>
<dbReference type="InterPro" id="IPR002123">
    <property type="entry name" value="Plipid/glycerol_acylTrfase"/>
</dbReference>
<dbReference type="GO" id="GO:0016746">
    <property type="term" value="F:acyltransferase activity"/>
    <property type="evidence" value="ECO:0007669"/>
    <property type="project" value="UniProtKB-KW"/>
</dbReference>
<keyword evidence="2" id="KW-0808">Transferase</keyword>